<dbReference type="RefSeq" id="XP_009223719.1">
    <property type="nucleotide sequence ID" value="XM_009225455.1"/>
</dbReference>
<evidence type="ECO:0000313" key="3">
    <source>
        <dbReference type="EnsemblFungi" id="EJT73775"/>
    </source>
</evidence>
<evidence type="ECO:0000313" key="2">
    <source>
        <dbReference type="EMBL" id="EJT73775.1"/>
    </source>
</evidence>
<dbReference type="EMBL" id="GL385398">
    <property type="protein sequence ID" value="EJT73775.1"/>
    <property type="molecule type" value="Genomic_DNA"/>
</dbReference>
<dbReference type="Proteomes" id="UP000006039">
    <property type="component" value="Unassembled WGS sequence"/>
</dbReference>
<dbReference type="Pfam" id="PF13489">
    <property type="entry name" value="Methyltransf_23"/>
    <property type="match status" value="1"/>
</dbReference>
<dbReference type="HOGENOM" id="CLU_010595_2_0_1"/>
<reference evidence="3" key="5">
    <citation type="submission" date="2018-04" db="UniProtKB">
        <authorList>
            <consortium name="EnsemblFungi"/>
        </authorList>
    </citation>
    <scope>IDENTIFICATION</scope>
    <source>
        <strain evidence="3">R3-111a-1</strain>
    </source>
</reference>
<reference evidence="4" key="1">
    <citation type="submission" date="2010-07" db="EMBL/GenBank/DDBJ databases">
        <title>The genome sequence of Gaeumannomyces graminis var. tritici strain R3-111a-1.</title>
        <authorList>
            <consortium name="The Broad Institute Genome Sequencing Platform"/>
            <person name="Ma L.-J."/>
            <person name="Dead R."/>
            <person name="Young S."/>
            <person name="Zeng Q."/>
            <person name="Koehrsen M."/>
            <person name="Alvarado L."/>
            <person name="Berlin A."/>
            <person name="Chapman S.B."/>
            <person name="Chen Z."/>
            <person name="Freedman E."/>
            <person name="Gellesch M."/>
            <person name="Goldberg J."/>
            <person name="Griggs A."/>
            <person name="Gujja S."/>
            <person name="Heilman E.R."/>
            <person name="Heiman D."/>
            <person name="Hepburn T."/>
            <person name="Howarth C."/>
            <person name="Jen D."/>
            <person name="Larson L."/>
            <person name="Mehta T."/>
            <person name="Neiman D."/>
            <person name="Pearson M."/>
            <person name="Roberts A."/>
            <person name="Saif S."/>
            <person name="Shea T."/>
            <person name="Shenoy N."/>
            <person name="Sisk P."/>
            <person name="Stolte C."/>
            <person name="Sykes S."/>
            <person name="Walk T."/>
            <person name="White J."/>
            <person name="Yandava C."/>
            <person name="Haas B."/>
            <person name="Nusbaum C."/>
            <person name="Birren B."/>
        </authorList>
    </citation>
    <scope>NUCLEOTIDE SEQUENCE [LARGE SCALE GENOMIC DNA]</scope>
    <source>
        <strain evidence="4">R3-111a-1</strain>
    </source>
</reference>
<dbReference type="GeneID" id="20348089"/>
<reference evidence="2" key="3">
    <citation type="submission" date="2010-09" db="EMBL/GenBank/DDBJ databases">
        <title>Annotation of Gaeumannomyces graminis var. tritici R3-111a-1.</title>
        <authorList>
            <consortium name="The Broad Institute Genome Sequencing Platform"/>
            <person name="Ma L.-J."/>
            <person name="Dead R."/>
            <person name="Young S.K."/>
            <person name="Zeng Q."/>
            <person name="Gargeya S."/>
            <person name="Fitzgerald M."/>
            <person name="Haas B."/>
            <person name="Abouelleil A."/>
            <person name="Alvarado L."/>
            <person name="Arachchi H.M."/>
            <person name="Berlin A."/>
            <person name="Brown A."/>
            <person name="Chapman S.B."/>
            <person name="Chen Z."/>
            <person name="Dunbar C."/>
            <person name="Freedman E."/>
            <person name="Gearin G."/>
            <person name="Gellesch M."/>
            <person name="Goldberg J."/>
            <person name="Griggs A."/>
            <person name="Gujja S."/>
            <person name="Heiman D."/>
            <person name="Howarth C."/>
            <person name="Larson L."/>
            <person name="Lui A."/>
            <person name="MacDonald P.J.P."/>
            <person name="Mehta T."/>
            <person name="Montmayeur A."/>
            <person name="Murphy C."/>
            <person name="Neiman D."/>
            <person name="Pearson M."/>
            <person name="Priest M."/>
            <person name="Roberts A."/>
            <person name="Saif S."/>
            <person name="Shea T."/>
            <person name="Shenoy N."/>
            <person name="Sisk P."/>
            <person name="Stolte C."/>
            <person name="Sykes S."/>
            <person name="Yandava C."/>
            <person name="Wortman J."/>
            <person name="Nusbaum C."/>
            <person name="Birren B."/>
        </authorList>
    </citation>
    <scope>NUCLEOTIDE SEQUENCE</scope>
    <source>
        <strain evidence="2">R3-111a-1</strain>
    </source>
</reference>
<evidence type="ECO:0000313" key="4">
    <source>
        <dbReference type="Proteomes" id="UP000006039"/>
    </source>
</evidence>
<evidence type="ECO:0000256" key="1">
    <source>
        <dbReference type="ARBA" id="ARBA00038158"/>
    </source>
</evidence>
<reference evidence="3" key="4">
    <citation type="journal article" date="2015" name="G3 (Bethesda)">
        <title>Genome sequences of three phytopathogenic species of the Magnaporthaceae family of fungi.</title>
        <authorList>
            <person name="Okagaki L.H."/>
            <person name="Nunes C.C."/>
            <person name="Sailsbery J."/>
            <person name="Clay B."/>
            <person name="Brown D."/>
            <person name="John T."/>
            <person name="Oh Y."/>
            <person name="Young N."/>
            <person name="Fitzgerald M."/>
            <person name="Haas B.J."/>
            <person name="Zeng Q."/>
            <person name="Young S."/>
            <person name="Adiconis X."/>
            <person name="Fan L."/>
            <person name="Levin J.Z."/>
            <person name="Mitchell T.K."/>
            <person name="Okubara P.A."/>
            <person name="Farman M.L."/>
            <person name="Kohn L.M."/>
            <person name="Birren B."/>
            <person name="Ma L.-J."/>
            <person name="Dean R.A."/>
        </authorList>
    </citation>
    <scope>NUCLEOTIDE SEQUENCE</scope>
    <source>
        <strain evidence="3">R3-111a-1</strain>
    </source>
</reference>
<comment type="similarity">
    <text evidence="1">Belongs to the methyltransferase superfamily. LaeA methyltransferase family.</text>
</comment>
<protein>
    <recommendedName>
        <fullName evidence="5">Methyltransferase domain-containing protein</fullName>
    </recommendedName>
</protein>
<dbReference type="SUPFAM" id="SSF53335">
    <property type="entry name" value="S-adenosyl-L-methionine-dependent methyltransferases"/>
    <property type="match status" value="1"/>
</dbReference>
<dbReference type="eggNOG" id="ENOG502SMFK">
    <property type="taxonomic scope" value="Eukaryota"/>
</dbReference>
<dbReference type="GO" id="GO:0008168">
    <property type="term" value="F:methyltransferase activity"/>
    <property type="evidence" value="ECO:0007669"/>
    <property type="project" value="TreeGrafter"/>
</dbReference>
<accession>J3P283</accession>
<dbReference type="PANTHER" id="PTHR43591:SF24">
    <property type="entry name" value="2-METHOXY-6-POLYPRENYL-1,4-BENZOQUINOL METHYLASE, MITOCHONDRIAL"/>
    <property type="match status" value="1"/>
</dbReference>
<dbReference type="VEuPathDB" id="FungiDB:GGTG_07631"/>
<dbReference type="STRING" id="644352.J3P283"/>
<dbReference type="Gene3D" id="3.40.50.150">
    <property type="entry name" value="Vaccinia Virus protein VP39"/>
    <property type="match status" value="1"/>
</dbReference>
<proteinExistence type="inferred from homology"/>
<keyword evidence="4" id="KW-1185">Reference proteome</keyword>
<gene>
    <name evidence="3" type="primary">20348089</name>
    <name evidence="2" type="ORF">GGTG_07631</name>
</gene>
<dbReference type="InterPro" id="IPR029063">
    <property type="entry name" value="SAM-dependent_MTases_sf"/>
</dbReference>
<dbReference type="OrthoDB" id="2013972at2759"/>
<organism evidence="2">
    <name type="scientific">Gaeumannomyces tritici (strain R3-111a-1)</name>
    <name type="common">Wheat and barley take-all root rot fungus</name>
    <name type="synonym">Gaeumannomyces graminis var. tritici</name>
    <dbReference type="NCBI Taxonomy" id="644352"/>
    <lineage>
        <taxon>Eukaryota</taxon>
        <taxon>Fungi</taxon>
        <taxon>Dikarya</taxon>
        <taxon>Ascomycota</taxon>
        <taxon>Pezizomycotina</taxon>
        <taxon>Sordariomycetes</taxon>
        <taxon>Sordariomycetidae</taxon>
        <taxon>Magnaporthales</taxon>
        <taxon>Magnaporthaceae</taxon>
        <taxon>Gaeumannomyces</taxon>
    </lineage>
</organism>
<name>J3P283_GAET3</name>
<dbReference type="AlphaFoldDB" id="J3P283"/>
<sequence length="318" mass="36230">MAGFEDNDSGFHVDAGSDIYTGSIRGSLLEYHVENGRTYHKLSEGKYMLPNDEPEQERMELLHHLYKVTFDDRLCQCPKNDGARHVLDIGTGIGAWALDYADRHPEAQVDGIDLSPIQPTFVSANCRFLIDDIENDWVFSDSFDLIFARAMLGTWGIESWEKIAANAFENLEPGGYFEIQDTKLPVRCDDGTLPKDSHLVRWSESLQQASVMAGRPCDLTPKLAGVLERAGFVGITVTKRHWPHAPWPKDKRLRYLGLWTQHVCKADLESLIMRLYTRYLGWTADEVREFCAGVSDDFDNLSFHAYWDVYSIYGQKPL</sequence>
<dbReference type="CDD" id="cd02440">
    <property type="entry name" value="AdoMet_MTases"/>
    <property type="match status" value="1"/>
</dbReference>
<dbReference type="PANTHER" id="PTHR43591">
    <property type="entry name" value="METHYLTRANSFERASE"/>
    <property type="match status" value="1"/>
</dbReference>
<evidence type="ECO:0008006" key="5">
    <source>
        <dbReference type="Google" id="ProtNLM"/>
    </source>
</evidence>
<dbReference type="EnsemblFungi" id="EJT73775">
    <property type="protein sequence ID" value="EJT73775"/>
    <property type="gene ID" value="GGTG_07631"/>
</dbReference>
<reference evidence="2" key="2">
    <citation type="submission" date="2010-07" db="EMBL/GenBank/DDBJ databases">
        <authorList>
            <consortium name="The Broad Institute Genome Sequencing Platform"/>
            <consortium name="Broad Institute Genome Sequencing Center for Infectious Disease"/>
            <person name="Ma L.-J."/>
            <person name="Dead R."/>
            <person name="Young S."/>
            <person name="Zeng Q."/>
            <person name="Koehrsen M."/>
            <person name="Alvarado L."/>
            <person name="Berlin A."/>
            <person name="Chapman S.B."/>
            <person name="Chen Z."/>
            <person name="Freedman E."/>
            <person name="Gellesch M."/>
            <person name="Goldberg J."/>
            <person name="Griggs A."/>
            <person name="Gujja S."/>
            <person name="Heilman E.R."/>
            <person name="Heiman D."/>
            <person name="Hepburn T."/>
            <person name="Howarth C."/>
            <person name="Jen D."/>
            <person name="Larson L."/>
            <person name="Mehta T."/>
            <person name="Neiman D."/>
            <person name="Pearson M."/>
            <person name="Roberts A."/>
            <person name="Saif S."/>
            <person name="Shea T."/>
            <person name="Shenoy N."/>
            <person name="Sisk P."/>
            <person name="Stolte C."/>
            <person name="Sykes S."/>
            <person name="Walk T."/>
            <person name="White J."/>
            <person name="Yandava C."/>
            <person name="Haas B."/>
            <person name="Nusbaum C."/>
            <person name="Birren B."/>
        </authorList>
    </citation>
    <scope>NUCLEOTIDE SEQUENCE</scope>
    <source>
        <strain evidence="2">R3-111a-1</strain>
    </source>
</reference>